<dbReference type="AlphaFoldDB" id="A0AA88VCF1"/>
<gene>
    <name evidence="2" type="ORF">RJ639_016029</name>
</gene>
<dbReference type="Gene3D" id="3.40.47.10">
    <property type="match status" value="1"/>
</dbReference>
<name>A0AA88VCF1_9ASTE</name>
<reference evidence="2" key="1">
    <citation type="submission" date="2022-12" db="EMBL/GenBank/DDBJ databases">
        <title>Draft genome assemblies for two species of Escallonia (Escalloniales).</title>
        <authorList>
            <person name="Chanderbali A."/>
            <person name="Dervinis C."/>
            <person name="Anghel I."/>
            <person name="Soltis D."/>
            <person name="Soltis P."/>
            <person name="Zapata F."/>
        </authorList>
    </citation>
    <scope>NUCLEOTIDE SEQUENCE</scope>
    <source>
        <strain evidence="2">UCBG64.0493</strain>
        <tissue evidence="2">Leaf</tissue>
    </source>
</reference>
<proteinExistence type="predicted"/>
<protein>
    <recommendedName>
        <fullName evidence="1">Chalcone/stilbene synthase C-terminal domain-containing protein</fullName>
    </recommendedName>
</protein>
<dbReference type="GO" id="GO:0016746">
    <property type="term" value="F:acyltransferase activity"/>
    <property type="evidence" value="ECO:0007669"/>
    <property type="project" value="InterPro"/>
</dbReference>
<dbReference type="EMBL" id="JAVXUP010002097">
    <property type="protein sequence ID" value="KAK3005659.1"/>
    <property type="molecule type" value="Genomic_DNA"/>
</dbReference>
<organism evidence="2 3">
    <name type="scientific">Escallonia herrerae</name>
    <dbReference type="NCBI Taxonomy" id="1293975"/>
    <lineage>
        <taxon>Eukaryota</taxon>
        <taxon>Viridiplantae</taxon>
        <taxon>Streptophyta</taxon>
        <taxon>Embryophyta</taxon>
        <taxon>Tracheophyta</taxon>
        <taxon>Spermatophyta</taxon>
        <taxon>Magnoliopsida</taxon>
        <taxon>eudicotyledons</taxon>
        <taxon>Gunneridae</taxon>
        <taxon>Pentapetalae</taxon>
        <taxon>asterids</taxon>
        <taxon>campanulids</taxon>
        <taxon>Escalloniales</taxon>
        <taxon>Escalloniaceae</taxon>
        <taxon>Escallonia</taxon>
    </lineage>
</organism>
<evidence type="ECO:0000313" key="2">
    <source>
        <dbReference type="EMBL" id="KAK3005659.1"/>
    </source>
</evidence>
<feature type="domain" description="Chalcone/stilbene synthase C-terminal" evidence="1">
    <location>
        <begin position="1"/>
        <end position="32"/>
    </location>
</feature>
<dbReference type="InterPro" id="IPR012328">
    <property type="entry name" value="Chalcone/stilbene_synt_C"/>
</dbReference>
<dbReference type="Pfam" id="PF02797">
    <property type="entry name" value="Chal_sti_synt_C"/>
    <property type="match status" value="1"/>
</dbReference>
<evidence type="ECO:0000313" key="3">
    <source>
        <dbReference type="Proteomes" id="UP001188597"/>
    </source>
</evidence>
<keyword evidence="3" id="KW-1185">Reference proteome</keyword>
<dbReference type="InterPro" id="IPR016039">
    <property type="entry name" value="Thiolase-like"/>
</dbReference>
<sequence length="74" mass="8173">MRKSSTKEGLKTTGEGLEWGVLLGFGPGITIDIPSPELKSQLKLLSKIVMLLSLGHLREVGLTFYLLKDMPEFI</sequence>
<dbReference type="Proteomes" id="UP001188597">
    <property type="component" value="Unassembled WGS sequence"/>
</dbReference>
<evidence type="ECO:0000259" key="1">
    <source>
        <dbReference type="Pfam" id="PF02797"/>
    </source>
</evidence>
<accession>A0AA88VCF1</accession>
<comment type="caution">
    <text evidence="2">The sequence shown here is derived from an EMBL/GenBank/DDBJ whole genome shotgun (WGS) entry which is preliminary data.</text>
</comment>